<dbReference type="SUPFAM" id="SSF50969">
    <property type="entry name" value="YVTN repeat-like/Quinoprotein amine dehydrogenase"/>
    <property type="match status" value="1"/>
</dbReference>
<dbReference type="InterPro" id="IPR052956">
    <property type="entry name" value="Mesenchyme-surface_protein"/>
</dbReference>
<dbReference type="InterPro" id="IPR027372">
    <property type="entry name" value="Phytase-like_dom"/>
</dbReference>
<dbReference type="InterPro" id="IPR015943">
    <property type="entry name" value="WD40/YVTN_repeat-like_dom_sf"/>
</dbReference>
<accession>A0A6P1T6P6</accession>
<dbReference type="AlphaFoldDB" id="A0A6P1T6P6"/>
<dbReference type="Gene3D" id="2.130.10.10">
    <property type="entry name" value="YVTN repeat-like/Quinoprotein amine dehydrogenase"/>
    <property type="match status" value="1"/>
</dbReference>
<feature type="domain" description="Phytase-like" evidence="2">
    <location>
        <begin position="459"/>
        <end position="719"/>
    </location>
</feature>
<evidence type="ECO:0000256" key="1">
    <source>
        <dbReference type="SAM" id="SignalP"/>
    </source>
</evidence>
<keyword evidence="1" id="KW-0732">Signal</keyword>
<dbReference type="Proteomes" id="UP000464495">
    <property type="component" value="Chromosome"/>
</dbReference>
<gene>
    <name evidence="3" type="ORF">GO499_13550</name>
</gene>
<dbReference type="KEGG" id="amaq:GO499_13550"/>
<evidence type="ECO:0000313" key="3">
    <source>
        <dbReference type="EMBL" id="QHQ37425.1"/>
    </source>
</evidence>
<reference evidence="3 4" key="1">
    <citation type="submission" date="2019-12" db="EMBL/GenBank/DDBJ databases">
        <title>Complete genome sequence of Algicella marina strain 9Alg 56(T) isolated from the red alga Tichocarpus crinitus.</title>
        <authorList>
            <person name="Kim S.-G."/>
            <person name="Nedashkovskaya O.I."/>
        </authorList>
    </citation>
    <scope>NUCLEOTIDE SEQUENCE [LARGE SCALE GENOMIC DNA]</scope>
    <source>
        <strain evidence="3 4">9Alg 56</strain>
    </source>
</reference>
<dbReference type="PANTHER" id="PTHR46928">
    <property type="entry name" value="MESENCHYME-SPECIFIC CELL SURFACE GLYCOPROTEIN"/>
    <property type="match status" value="1"/>
</dbReference>
<dbReference type="EMBL" id="CP046620">
    <property type="protein sequence ID" value="QHQ37425.1"/>
    <property type="molecule type" value="Genomic_DNA"/>
</dbReference>
<sequence length="736" mass="78809">MLHRQRERATLTDGARQVITRILSTTALAALASAPAFAQSNFNRIASFDVSRNILEGDRAVETSAEIIAATEDGTILVYTDSPLGVIGMIDIEDPSNPQPLGTIALEGEPTSVAMLRARAFVGINTSESYTEPSGKLAIFNVRTKEAGKTCDLSGQPDSVAMATDGSFVVVAIENERDEDLNDGEIPQMPAGTVDIFSITDGTLDCDSRISADLTGLAEIAPSDPEPEFVSINDEGEIVVTLQENNHIAILNSDGAVLSHFSAGAVDLQGVDIFELGSFHFTGQQEGRLREPDSVKWLDNDHFAIANEGDYNGGSRGWTVFNQDGTVVYESGTSFEYAIVEIGHYPEGRSANKGVEPESIESATFGETPMVFVGAERASVIGVYDATDATAPVLRQLLPSGIGPEGILALPERGLLISANETDLVEDGGARAHVMIYELQDAAAAFPTITSAGADELIGWGALSGLAASPTEPGRLYAVNDSFFAMQPSIFEIDATQTPARIVRAIPVTRGPDAAQKLDIEGIHANENGSFWLASEGRTDRLIPHALYHVGPNGRILKEVPFPAELLASEKRFGAEGITRVGDTLWIAIQREWADDPENHVKLVAYNIETEEWGAVLYPKASPDTGWVGLSEITAKGDWVYILERDNQIGAAAVTKHLYRVPLSAMEPTPLGGDLPVVTKELAYDFMSDLKAPGGYVVDKLEGFAIDVDGNAYAVTDNDGVDDSSGETHFIRLNLQ</sequence>
<evidence type="ECO:0000259" key="2">
    <source>
        <dbReference type="Pfam" id="PF13449"/>
    </source>
</evidence>
<proteinExistence type="predicted"/>
<keyword evidence="4" id="KW-1185">Reference proteome</keyword>
<dbReference type="InterPro" id="IPR011044">
    <property type="entry name" value="Quino_amine_DH_bsu"/>
</dbReference>
<dbReference type="Pfam" id="PF13449">
    <property type="entry name" value="Phytase-like"/>
    <property type="match status" value="1"/>
</dbReference>
<name>A0A6P1T6P6_9RHOB</name>
<feature type="chain" id="PRO_5026746597" evidence="1">
    <location>
        <begin position="39"/>
        <end position="736"/>
    </location>
</feature>
<dbReference type="PANTHER" id="PTHR46928:SF1">
    <property type="entry name" value="MESENCHYME-SPECIFIC CELL SURFACE GLYCOPROTEIN"/>
    <property type="match status" value="1"/>
</dbReference>
<organism evidence="3 4">
    <name type="scientific">Algicella marina</name>
    <dbReference type="NCBI Taxonomy" id="2683284"/>
    <lineage>
        <taxon>Bacteria</taxon>
        <taxon>Pseudomonadati</taxon>
        <taxon>Pseudomonadota</taxon>
        <taxon>Alphaproteobacteria</taxon>
        <taxon>Rhodobacterales</taxon>
        <taxon>Paracoccaceae</taxon>
        <taxon>Algicella</taxon>
    </lineage>
</organism>
<feature type="signal peptide" evidence="1">
    <location>
        <begin position="1"/>
        <end position="38"/>
    </location>
</feature>
<protein>
    <submittedName>
        <fullName evidence="3">Alkaline phosphatase</fullName>
    </submittedName>
</protein>
<evidence type="ECO:0000313" key="4">
    <source>
        <dbReference type="Proteomes" id="UP000464495"/>
    </source>
</evidence>